<organism evidence="2 3">
    <name type="scientific">Sediminicurvatus halobius</name>
    <dbReference type="NCBI Taxonomy" id="2182432"/>
    <lineage>
        <taxon>Bacteria</taxon>
        <taxon>Pseudomonadati</taxon>
        <taxon>Pseudomonadota</taxon>
        <taxon>Gammaproteobacteria</taxon>
        <taxon>Chromatiales</taxon>
        <taxon>Ectothiorhodospiraceae</taxon>
        <taxon>Sediminicurvatus</taxon>
    </lineage>
</organism>
<keyword evidence="3" id="KW-1185">Reference proteome</keyword>
<dbReference type="AlphaFoldDB" id="A0A2U2N112"/>
<dbReference type="Gene3D" id="3.40.190.10">
    <property type="entry name" value="Periplasmic binding protein-like II"/>
    <property type="match status" value="1"/>
</dbReference>
<name>A0A2U2N112_9GAMM</name>
<dbReference type="RefSeq" id="WP_109678674.1">
    <property type="nucleotide sequence ID" value="NZ_CP086615.1"/>
</dbReference>
<evidence type="ECO:0000313" key="3">
    <source>
        <dbReference type="Proteomes" id="UP000245474"/>
    </source>
</evidence>
<feature type="compositionally biased region" description="Basic and acidic residues" evidence="1">
    <location>
        <begin position="153"/>
        <end position="162"/>
    </location>
</feature>
<dbReference type="OrthoDB" id="8228425at2"/>
<accession>A0A2U2N112</accession>
<dbReference type="EMBL" id="QFFI01000014">
    <property type="protein sequence ID" value="PWG62925.1"/>
    <property type="molecule type" value="Genomic_DNA"/>
</dbReference>
<sequence>MRRRDLLRLALLLPAVLPLLGHTPYRQWQVYRRKHLLIGSHRVDEPTYPLGQRLAEVLARELPESRARVTRAPNAWRLASLIATDQLQVVLLSGTDAEALRDGRDGFESFGRTELRALFRFGPHWLITRPDFPGWQAYLVVEALAGHARELGGEPAAAHRDPPVPVHAGALAYARGEPPPERVE</sequence>
<proteinExistence type="predicted"/>
<comment type="caution">
    <text evidence="2">The sequence shown here is derived from an EMBL/GenBank/DDBJ whole genome shotgun (WGS) entry which is preliminary data.</text>
</comment>
<gene>
    <name evidence="2" type="ORF">DEM34_09995</name>
</gene>
<dbReference type="Proteomes" id="UP000245474">
    <property type="component" value="Unassembled WGS sequence"/>
</dbReference>
<reference evidence="2 3" key="1">
    <citation type="submission" date="2018-05" db="EMBL/GenBank/DDBJ databases">
        <title>Spiribacter halobius sp. nov., a moderately halophilic bacterium isolated from marine solar saltern.</title>
        <authorList>
            <person name="Zheng W.-S."/>
            <person name="Lu D.-C."/>
            <person name="Du Z.-J."/>
        </authorList>
    </citation>
    <scope>NUCLEOTIDE SEQUENCE [LARGE SCALE GENOMIC DNA]</scope>
    <source>
        <strain evidence="2 3">E85</strain>
    </source>
</reference>
<evidence type="ECO:0000313" key="2">
    <source>
        <dbReference type="EMBL" id="PWG62925.1"/>
    </source>
</evidence>
<evidence type="ECO:0008006" key="4">
    <source>
        <dbReference type="Google" id="ProtNLM"/>
    </source>
</evidence>
<feature type="region of interest" description="Disordered" evidence="1">
    <location>
        <begin position="153"/>
        <end position="184"/>
    </location>
</feature>
<protein>
    <recommendedName>
        <fullName evidence="4">ABC transporter substrate-binding protein</fullName>
    </recommendedName>
</protein>
<evidence type="ECO:0000256" key="1">
    <source>
        <dbReference type="SAM" id="MobiDB-lite"/>
    </source>
</evidence>